<proteinExistence type="predicted"/>
<evidence type="ECO:0000313" key="2">
    <source>
        <dbReference type="Proteomes" id="UP001241472"/>
    </source>
</evidence>
<dbReference type="EMBL" id="JAUSRF010000011">
    <property type="protein sequence ID" value="MDP9838781.1"/>
    <property type="molecule type" value="Genomic_DNA"/>
</dbReference>
<sequence length="335" mass="35395">MHIDPILMMGGSGAIGRLSAEALRDRHPDLPFLIAGRDLARAQKAAAELGNAEAVVLDLDAADLGLGGRRVAAVSVFHADERLAGLRFANERGLPHLGISSGIFEIAPEIATFMHNPGAGAVVLGYEWLVGATTVCALELAKSFVRVDTIRIGALVDEEDGGGPAVAEDFKRLSRMMPAALTRRDGIYVWREGEDAQAIFHAIDGSEIKASGFSSIDVVGLAAATGAKNVRFDLATGISSTRRRGEPKSTEIIIEMSGEALDGQLLETRHAVFHPGGAAPLTAMGVASILERLTGIDGREPTPPGLYFPYQLLEAKRYLQQLEAAGGSLLTLDPV</sequence>
<dbReference type="Gene3D" id="3.40.50.720">
    <property type="entry name" value="NAD(P)-binding Rossmann-like Domain"/>
    <property type="match status" value="1"/>
</dbReference>
<dbReference type="Proteomes" id="UP001241472">
    <property type="component" value="Unassembled WGS sequence"/>
</dbReference>
<protein>
    <recommendedName>
        <fullName evidence="3">Saccharopine dehydrogenase</fullName>
    </recommendedName>
</protein>
<keyword evidence="2" id="KW-1185">Reference proteome</keyword>
<dbReference type="RefSeq" id="WP_306836973.1">
    <property type="nucleotide sequence ID" value="NZ_JAUSRF010000011.1"/>
</dbReference>
<reference evidence="1 2" key="1">
    <citation type="submission" date="2023-07" db="EMBL/GenBank/DDBJ databases">
        <title>Sorghum-associated microbial communities from plants grown in Nebraska, USA.</title>
        <authorList>
            <person name="Schachtman D."/>
        </authorList>
    </citation>
    <scope>NUCLEOTIDE SEQUENCE [LARGE SCALE GENOMIC DNA]</scope>
    <source>
        <strain evidence="1 2">DS1307</strain>
    </source>
</reference>
<evidence type="ECO:0000313" key="1">
    <source>
        <dbReference type="EMBL" id="MDP9838781.1"/>
    </source>
</evidence>
<name>A0ABT9PWC5_9HYPH</name>
<comment type="caution">
    <text evidence="1">The sequence shown here is derived from an EMBL/GenBank/DDBJ whole genome shotgun (WGS) entry which is preliminary data.</text>
</comment>
<dbReference type="InterPro" id="IPR036291">
    <property type="entry name" value="NAD(P)-bd_dom_sf"/>
</dbReference>
<organism evidence="1 2">
    <name type="scientific">Neorhizobium huautlense</name>
    <dbReference type="NCBI Taxonomy" id="67774"/>
    <lineage>
        <taxon>Bacteria</taxon>
        <taxon>Pseudomonadati</taxon>
        <taxon>Pseudomonadota</taxon>
        <taxon>Alphaproteobacteria</taxon>
        <taxon>Hyphomicrobiales</taxon>
        <taxon>Rhizobiaceae</taxon>
        <taxon>Rhizobium/Agrobacterium group</taxon>
        <taxon>Neorhizobium</taxon>
    </lineage>
</organism>
<gene>
    <name evidence="1" type="ORF">J2T09_003553</name>
</gene>
<evidence type="ECO:0008006" key="3">
    <source>
        <dbReference type="Google" id="ProtNLM"/>
    </source>
</evidence>
<accession>A0ABT9PWC5</accession>
<dbReference type="SUPFAM" id="SSF51735">
    <property type="entry name" value="NAD(P)-binding Rossmann-fold domains"/>
    <property type="match status" value="1"/>
</dbReference>